<evidence type="ECO:0000313" key="2">
    <source>
        <dbReference type="EMBL" id="AGP40205.1"/>
    </source>
</evidence>
<evidence type="ECO:0000256" key="1">
    <source>
        <dbReference type="SAM" id="MobiDB-lite"/>
    </source>
</evidence>
<proteinExistence type="predicted"/>
<organism evidence="2 3">
    <name type="scientific">Sorangium cellulosum So0157-2</name>
    <dbReference type="NCBI Taxonomy" id="1254432"/>
    <lineage>
        <taxon>Bacteria</taxon>
        <taxon>Pseudomonadati</taxon>
        <taxon>Myxococcota</taxon>
        <taxon>Polyangia</taxon>
        <taxon>Polyangiales</taxon>
        <taxon>Polyangiaceae</taxon>
        <taxon>Sorangium</taxon>
    </lineage>
</organism>
<reference evidence="2 3" key="1">
    <citation type="journal article" date="2013" name="Sci. Rep.">
        <title>Extraordinary expansion of a Sorangium cellulosum genome from an alkaline milieu.</title>
        <authorList>
            <person name="Han K."/>
            <person name="Li Z.F."/>
            <person name="Peng R."/>
            <person name="Zhu L.P."/>
            <person name="Zhou T."/>
            <person name="Wang L.G."/>
            <person name="Li S.G."/>
            <person name="Zhang X.B."/>
            <person name="Hu W."/>
            <person name="Wu Z.H."/>
            <person name="Qin N."/>
            <person name="Li Y.Z."/>
        </authorList>
    </citation>
    <scope>NUCLEOTIDE SEQUENCE [LARGE SCALE GENOMIC DNA]</scope>
    <source>
        <strain evidence="2 3">So0157-2</strain>
    </source>
</reference>
<dbReference type="STRING" id="1254432.SCE1572_40300"/>
<accession>S4Y7J1</accession>
<dbReference type="AlphaFoldDB" id="S4Y7J1"/>
<evidence type="ECO:0000313" key="3">
    <source>
        <dbReference type="Proteomes" id="UP000014803"/>
    </source>
</evidence>
<sequence>MPAAGRLSVGCPRQGTHQRHQALAREPRVASATPVDINASVIGNRRLTRDAAPANGPAIQNSR</sequence>
<dbReference type="HOGENOM" id="CLU_2883559_0_0_7"/>
<gene>
    <name evidence="2" type="ORF">SCE1572_40300</name>
</gene>
<feature type="region of interest" description="Disordered" evidence="1">
    <location>
        <begin position="1"/>
        <end position="30"/>
    </location>
</feature>
<protein>
    <submittedName>
        <fullName evidence="2">Uncharacterized protein</fullName>
    </submittedName>
</protein>
<name>S4Y7J1_SORCE</name>
<dbReference type="Proteomes" id="UP000014803">
    <property type="component" value="Chromosome"/>
</dbReference>
<dbReference type="PATRIC" id="fig|1254432.3.peg.9107"/>
<dbReference type="EMBL" id="CP003969">
    <property type="protein sequence ID" value="AGP40205.1"/>
    <property type="molecule type" value="Genomic_DNA"/>
</dbReference>
<dbReference type="KEGG" id="scu:SCE1572_40300"/>